<gene>
    <name evidence="1" type="ORF">FG87_21870</name>
</gene>
<dbReference type="EMBL" id="JNFP01000026">
    <property type="protein sequence ID" value="KIA63015.1"/>
    <property type="molecule type" value="Genomic_DNA"/>
</dbReference>
<organism evidence="1 2">
    <name type="scientific">Nocardia vulneris</name>
    <dbReference type="NCBI Taxonomy" id="1141657"/>
    <lineage>
        <taxon>Bacteria</taxon>
        <taxon>Bacillati</taxon>
        <taxon>Actinomycetota</taxon>
        <taxon>Actinomycetes</taxon>
        <taxon>Mycobacteriales</taxon>
        <taxon>Nocardiaceae</taxon>
        <taxon>Nocardia</taxon>
    </lineage>
</organism>
<name>A0ABR4ZCH1_9NOCA</name>
<accession>A0ABR4ZCH1</accession>
<sequence>MSRFGAVIQRYIEAGVPILQMLIKSGAERIRTWRFRIEALAELLEGHYPYDMLDVDTGREWRECACGYRFDDEPKQWAQHVATVLAADGRSRGTA</sequence>
<proteinExistence type="predicted"/>
<keyword evidence="2" id="KW-1185">Reference proteome</keyword>
<reference evidence="1 2" key="1">
    <citation type="journal article" date="2014" name="Int. J. Syst. Evol. Microbiol.">
        <title>Nocardia vulneris sp. nov., isolated from wounds of human patients in North America.</title>
        <authorList>
            <person name="Lasker B.A."/>
            <person name="Bell M."/>
            <person name="Klenk H.P."/>
            <person name="Sproer C."/>
            <person name="Schumann C."/>
            <person name="Schumann P."/>
            <person name="Brown J.M."/>
        </authorList>
    </citation>
    <scope>NUCLEOTIDE SEQUENCE [LARGE SCALE GENOMIC DNA]</scope>
    <source>
        <strain evidence="1 2">W9851</strain>
    </source>
</reference>
<protein>
    <submittedName>
        <fullName evidence="1">Uncharacterized protein</fullName>
    </submittedName>
</protein>
<dbReference type="RefSeq" id="WP_043673613.1">
    <property type="nucleotide sequence ID" value="NZ_BDCI01000004.1"/>
</dbReference>
<comment type="caution">
    <text evidence="1">The sequence shown here is derived from an EMBL/GenBank/DDBJ whole genome shotgun (WGS) entry which is preliminary data.</text>
</comment>
<dbReference type="Proteomes" id="UP000031364">
    <property type="component" value="Unassembled WGS sequence"/>
</dbReference>
<evidence type="ECO:0000313" key="2">
    <source>
        <dbReference type="Proteomes" id="UP000031364"/>
    </source>
</evidence>
<evidence type="ECO:0000313" key="1">
    <source>
        <dbReference type="EMBL" id="KIA63015.1"/>
    </source>
</evidence>